<accession>T0KBP0</accession>
<dbReference type="HOGENOM" id="CLU_3439424_0_0_1"/>
<organism evidence="1 2">
    <name type="scientific">Colletotrichum gloeosporioides (strain Cg-14)</name>
    <name type="common">Anthracnose fungus</name>
    <name type="synonym">Glomerella cingulata</name>
    <dbReference type="NCBI Taxonomy" id="1237896"/>
    <lineage>
        <taxon>Eukaryota</taxon>
        <taxon>Fungi</taxon>
        <taxon>Dikarya</taxon>
        <taxon>Ascomycota</taxon>
        <taxon>Pezizomycotina</taxon>
        <taxon>Sordariomycetes</taxon>
        <taxon>Hypocreomycetidae</taxon>
        <taxon>Glomerellales</taxon>
        <taxon>Glomerellaceae</taxon>
        <taxon>Colletotrichum</taxon>
        <taxon>Colletotrichum gloeosporioides species complex</taxon>
    </lineage>
</organism>
<sequence length="8" mass="901">MKASEQHA</sequence>
<dbReference type="EMBL" id="AMYD01002325">
    <property type="protein sequence ID" value="EQB49459.1"/>
    <property type="molecule type" value="Genomic_DNA"/>
</dbReference>
<protein>
    <submittedName>
        <fullName evidence="1">Uncharacterized protein</fullName>
    </submittedName>
</protein>
<evidence type="ECO:0000313" key="2">
    <source>
        <dbReference type="Proteomes" id="UP000015530"/>
    </source>
</evidence>
<reference evidence="2" key="1">
    <citation type="journal article" date="2013" name="Mol. Plant Microbe Interact.">
        <title>Global aspects of pacC regulation of pathogenicity genes in Colletotrichum gloeosporioides as revealed by transcriptome analysis.</title>
        <authorList>
            <person name="Alkan N."/>
            <person name="Meng X."/>
            <person name="Friedlander G."/>
            <person name="Reuveni E."/>
            <person name="Sukno S."/>
            <person name="Sherman A."/>
            <person name="Thon M."/>
            <person name="Fluhr R."/>
            <person name="Prusky D."/>
        </authorList>
    </citation>
    <scope>NUCLEOTIDE SEQUENCE [LARGE SCALE GENOMIC DNA]</scope>
    <source>
        <strain evidence="2">Cg-14</strain>
    </source>
</reference>
<gene>
    <name evidence="1" type="ORF">CGLO_11209</name>
</gene>
<evidence type="ECO:0000313" key="1">
    <source>
        <dbReference type="EMBL" id="EQB49459.1"/>
    </source>
</evidence>
<name>T0KBP0_COLGC</name>
<comment type="caution">
    <text evidence="1">The sequence shown here is derived from an EMBL/GenBank/DDBJ whole genome shotgun (WGS) entry which is preliminary data.</text>
</comment>
<proteinExistence type="predicted"/>
<dbReference type="Proteomes" id="UP000015530">
    <property type="component" value="Unassembled WGS sequence"/>
</dbReference>